<proteinExistence type="predicted"/>
<comment type="caution">
    <text evidence="2">The sequence shown here is derived from an EMBL/GenBank/DDBJ whole genome shotgun (WGS) entry which is preliminary data.</text>
</comment>
<dbReference type="AlphaFoldDB" id="A0A9P4K4P3"/>
<dbReference type="EMBL" id="ML986645">
    <property type="protein sequence ID" value="KAF2262058.1"/>
    <property type="molecule type" value="Genomic_DNA"/>
</dbReference>
<protein>
    <submittedName>
        <fullName evidence="2">Uncharacterized protein</fullName>
    </submittedName>
</protein>
<evidence type="ECO:0000313" key="3">
    <source>
        <dbReference type="Proteomes" id="UP000800093"/>
    </source>
</evidence>
<dbReference type="Proteomes" id="UP000800093">
    <property type="component" value="Unassembled WGS sequence"/>
</dbReference>
<keyword evidence="3" id="KW-1185">Reference proteome</keyword>
<organism evidence="2 3">
    <name type="scientific">Lojkania enalia</name>
    <dbReference type="NCBI Taxonomy" id="147567"/>
    <lineage>
        <taxon>Eukaryota</taxon>
        <taxon>Fungi</taxon>
        <taxon>Dikarya</taxon>
        <taxon>Ascomycota</taxon>
        <taxon>Pezizomycotina</taxon>
        <taxon>Dothideomycetes</taxon>
        <taxon>Pleosporomycetidae</taxon>
        <taxon>Pleosporales</taxon>
        <taxon>Pleosporales incertae sedis</taxon>
        <taxon>Lojkania</taxon>
    </lineage>
</organism>
<name>A0A9P4K4P3_9PLEO</name>
<sequence length="205" mass="22316">MDVQMQKAGTVVVVVCRESCHIRDPCHSSQRDSQMDRGGSQSRSTKVRHSKCSSASSVGDHAAGFGGVTHLSIDWVSPPGTPAGQLSPESGKTLHVRQVVGLGPETEPFSLRQAQRVGYQQGGPPFSETGGVAWRNDRQRADAASIEDCLDTSTSVEKRREWGLCDIRCGGVVVLAASAFQPIRNLVPKVRVWEMFSQRVVKIRF</sequence>
<reference evidence="3" key="1">
    <citation type="journal article" date="2020" name="Stud. Mycol.">
        <title>101 Dothideomycetes genomes: A test case for predicting lifestyles and emergence of pathogens.</title>
        <authorList>
            <person name="Haridas S."/>
            <person name="Albert R."/>
            <person name="Binder M."/>
            <person name="Bloem J."/>
            <person name="LaButti K."/>
            <person name="Salamov A."/>
            <person name="Andreopoulos B."/>
            <person name="Baker S."/>
            <person name="Barry K."/>
            <person name="Bills G."/>
            <person name="Bluhm B."/>
            <person name="Cannon C."/>
            <person name="Castanera R."/>
            <person name="Culley D."/>
            <person name="Daum C."/>
            <person name="Ezra D."/>
            <person name="Gonzalez J."/>
            <person name="Henrissat B."/>
            <person name="Kuo A."/>
            <person name="Liang C."/>
            <person name="Lipzen A."/>
            <person name="Lutzoni F."/>
            <person name="Magnuson J."/>
            <person name="Mondo S."/>
            <person name="Nolan M."/>
            <person name="Ohm R."/>
            <person name="Pangilinan J."/>
            <person name="Park H.-J."/>
            <person name="Ramirez L."/>
            <person name="Alfaro M."/>
            <person name="Sun H."/>
            <person name="Tritt A."/>
            <person name="Yoshinaga Y."/>
            <person name="Zwiers L.-H."/>
            <person name="Turgeon B."/>
            <person name="Goodwin S."/>
            <person name="Spatafora J."/>
            <person name="Crous P."/>
            <person name="Grigoriev I."/>
        </authorList>
    </citation>
    <scope>NUCLEOTIDE SEQUENCE [LARGE SCALE GENOMIC DNA]</scope>
    <source>
        <strain evidence="3">CBS 304.66</strain>
    </source>
</reference>
<accession>A0A9P4K4P3</accession>
<feature type="compositionally biased region" description="Basic and acidic residues" evidence="1">
    <location>
        <begin position="25"/>
        <end position="35"/>
    </location>
</feature>
<feature type="region of interest" description="Disordered" evidence="1">
    <location>
        <begin position="25"/>
        <end position="59"/>
    </location>
</feature>
<evidence type="ECO:0000313" key="2">
    <source>
        <dbReference type="EMBL" id="KAF2262058.1"/>
    </source>
</evidence>
<evidence type="ECO:0000256" key="1">
    <source>
        <dbReference type="SAM" id="MobiDB-lite"/>
    </source>
</evidence>
<gene>
    <name evidence="2" type="ORF">CC78DRAFT_582978</name>
</gene>